<evidence type="ECO:0000259" key="1">
    <source>
        <dbReference type="Pfam" id="PF07883"/>
    </source>
</evidence>
<accession>A0ABW4QCW9</accession>
<keyword evidence="3" id="KW-1185">Reference proteome</keyword>
<dbReference type="Pfam" id="PF07883">
    <property type="entry name" value="Cupin_2"/>
    <property type="match status" value="1"/>
</dbReference>
<evidence type="ECO:0000313" key="3">
    <source>
        <dbReference type="Proteomes" id="UP001597273"/>
    </source>
</evidence>
<dbReference type="InterPro" id="IPR013096">
    <property type="entry name" value="Cupin_2"/>
</dbReference>
<comment type="caution">
    <text evidence="2">The sequence shown here is derived from an EMBL/GenBank/DDBJ whole genome shotgun (WGS) entry which is preliminary data.</text>
</comment>
<dbReference type="Proteomes" id="UP001597273">
    <property type="component" value="Unassembled WGS sequence"/>
</dbReference>
<dbReference type="SUPFAM" id="SSF51182">
    <property type="entry name" value="RmlC-like cupins"/>
    <property type="match status" value="1"/>
</dbReference>
<dbReference type="InterPro" id="IPR014710">
    <property type="entry name" value="RmlC-like_jellyroll"/>
</dbReference>
<reference evidence="3" key="1">
    <citation type="journal article" date="2019" name="Int. J. Syst. Evol. Microbiol.">
        <title>The Global Catalogue of Microorganisms (GCM) 10K type strain sequencing project: providing services to taxonomists for standard genome sequencing and annotation.</title>
        <authorList>
            <consortium name="The Broad Institute Genomics Platform"/>
            <consortium name="The Broad Institute Genome Sequencing Center for Infectious Disease"/>
            <person name="Wu L."/>
            <person name="Ma J."/>
        </authorList>
    </citation>
    <scope>NUCLEOTIDE SEQUENCE [LARGE SCALE GENOMIC DNA]</scope>
    <source>
        <strain evidence="3">CGMCC 1.15475</strain>
    </source>
</reference>
<dbReference type="PANTHER" id="PTHR36440:SF1">
    <property type="entry name" value="PUTATIVE (AFU_ORTHOLOGUE AFUA_8G07350)-RELATED"/>
    <property type="match status" value="1"/>
</dbReference>
<name>A0ABW4QCW9_9BACL</name>
<proteinExistence type="predicted"/>
<sequence length="155" mass="17175">MVSKPIAKQPTAENTFLFSGAEFSYLINGEDTDGKYAVVIVEKLKGLEPPPHTHTNEDEDFFLLEGEVTYMIGGEVIHATPGTYVHAPKGVQHTFSVKTDKAKVLTYLHPAGLEKFFKEWSVPIPENRTAIQPPSSDEMQQLLSAAGKYGIKFHI</sequence>
<dbReference type="InterPro" id="IPR011051">
    <property type="entry name" value="RmlC_Cupin_sf"/>
</dbReference>
<dbReference type="PANTHER" id="PTHR36440">
    <property type="entry name" value="PUTATIVE (AFU_ORTHOLOGUE AFUA_8G07350)-RELATED"/>
    <property type="match status" value="1"/>
</dbReference>
<protein>
    <submittedName>
        <fullName evidence="2">Cupin domain-containing protein</fullName>
    </submittedName>
</protein>
<organism evidence="2 3">
    <name type="scientific">Planococcus chinensis</name>
    <dbReference type="NCBI Taxonomy" id="272917"/>
    <lineage>
        <taxon>Bacteria</taxon>
        <taxon>Bacillati</taxon>
        <taxon>Bacillota</taxon>
        <taxon>Bacilli</taxon>
        <taxon>Bacillales</taxon>
        <taxon>Caryophanaceae</taxon>
        <taxon>Planococcus</taxon>
    </lineage>
</organism>
<dbReference type="Gene3D" id="2.60.120.10">
    <property type="entry name" value="Jelly Rolls"/>
    <property type="match status" value="1"/>
</dbReference>
<evidence type="ECO:0000313" key="2">
    <source>
        <dbReference type="EMBL" id="MFD1861424.1"/>
    </source>
</evidence>
<dbReference type="InterPro" id="IPR053146">
    <property type="entry name" value="QDO-like"/>
</dbReference>
<feature type="domain" description="Cupin type-2" evidence="1">
    <location>
        <begin position="46"/>
        <end position="104"/>
    </location>
</feature>
<dbReference type="EMBL" id="JBHUFW010000002">
    <property type="protein sequence ID" value="MFD1861424.1"/>
    <property type="molecule type" value="Genomic_DNA"/>
</dbReference>
<gene>
    <name evidence="2" type="ORF">ACFSDB_00725</name>
</gene>
<dbReference type="RefSeq" id="WP_204891552.1">
    <property type="nucleotide sequence ID" value="NZ_JBHUFW010000002.1"/>
</dbReference>